<keyword evidence="3" id="KW-1185">Reference proteome</keyword>
<dbReference type="OrthoDB" id="275295at2157"/>
<name>A0A4D6HEU4_9EURY</name>
<dbReference type="KEGG" id="hsn:DV733_12890"/>
<dbReference type="RefSeq" id="WP_049992394.1">
    <property type="nucleotide sequence ID" value="NZ_CP031310.1"/>
</dbReference>
<feature type="domain" description="DUF8112" evidence="1">
    <location>
        <begin position="28"/>
        <end position="79"/>
    </location>
</feature>
<evidence type="ECO:0000259" key="1">
    <source>
        <dbReference type="Pfam" id="PF26417"/>
    </source>
</evidence>
<dbReference type="EMBL" id="CP031310">
    <property type="protein sequence ID" value="QCC52065.1"/>
    <property type="molecule type" value="Genomic_DNA"/>
</dbReference>
<dbReference type="AlphaFoldDB" id="A0A4D6HEU4"/>
<organism evidence="2 3">
    <name type="scientific">Halapricum salinum</name>
    <dbReference type="NCBI Taxonomy" id="1457250"/>
    <lineage>
        <taxon>Archaea</taxon>
        <taxon>Methanobacteriati</taxon>
        <taxon>Methanobacteriota</taxon>
        <taxon>Stenosarchaea group</taxon>
        <taxon>Halobacteria</taxon>
        <taxon>Halobacteriales</taxon>
        <taxon>Haloarculaceae</taxon>
        <taxon>Halapricum</taxon>
    </lineage>
</organism>
<proteinExistence type="predicted"/>
<evidence type="ECO:0000313" key="3">
    <source>
        <dbReference type="Proteomes" id="UP000296706"/>
    </source>
</evidence>
<dbReference type="STRING" id="1457250.GCA_000755225_01435"/>
<gene>
    <name evidence="2" type="ORF">DV733_12890</name>
</gene>
<reference evidence="2 3" key="1">
    <citation type="journal article" date="2019" name="Nat. Commun.">
        <title>A new type of DNA phosphorothioation-based antiviral system in archaea.</title>
        <authorList>
            <person name="Xiong L."/>
            <person name="Liu S."/>
            <person name="Chen S."/>
            <person name="Xiao Y."/>
            <person name="Zhu B."/>
            <person name="Gao Y."/>
            <person name="Zhang Y."/>
            <person name="Chen B."/>
            <person name="Luo J."/>
            <person name="Deng Z."/>
            <person name="Chen X."/>
            <person name="Wang L."/>
            <person name="Chen S."/>
        </authorList>
    </citation>
    <scope>NUCLEOTIDE SEQUENCE [LARGE SCALE GENOMIC DNA]</scope>
    <source>
        <strain evidence="2 3">CBA1105</strain>
    </source>
</reference>
<dbReference type="GeneID" id="39848772"/>
<dbReference type="InterPro" id="IPR058425">
    <property type="entry name" value="DUF8112"/>
</dbReference>
<dbReference type="Pfam" id="PF26417">
    <property type="entry name" value="DUF8112"/>
    <property type="match status" value="1"/>
</dbReference>
<evidence type="ECO:0000313" key="2">
    <source>
        <dbReference type="EMBL" id="QCC52065.1"/>
    </source>
</evidence>
<sequence>MTESTAEAESRVARAVTGMVAGGYAVDFDLADGAVACSQCGATLGAGDEVTAALSCYEGHTWELYGVYCARHEQQSVTATMWPTTDEQSVVAATLEPAGYHDPRGDHHPDAVSLGGVDVLDYQPVSYDEQ</sequence>
<dbReference type="Proteomes" id="UP000296706">
    <property type="component" value="Chromosome"/>
</dbReference>
<accession>A0A4D6HEU4</accession>
<protein>
    <recommendedName>
        <fullName evidence="1">DUF8112 domain-containing protein</fullName>
    </recommendedName>
</protein>